<evidence type="ECO:0000256" key="1">
    <source>
        <dbReference type="SAM" id="MobiDB-lite"/>
    </source>
</evidence>
<accession>A0A5M3Y314</accession>
<protein>
    <submittedName>
        <fullName evidence="2">Uncharacterized protein</fullName>
    </submittedName>
</protein>
<feature type="compositionally biased region" description="Low complexity" evidence="1">
    <location>
        <begin position="92"/>
        <end position="103"/>
    </location>
</feature>
<dbReference type="Proteomes" id="UP000377595">
    <property type="component" value="Unassembled WGS sequence"/>
</dbReference>
<organism evidence="2 3">
    <name type="scientific">Acrocarpospora pleiomorpha</name>
    <dbReference type="NCBI Taxonomy" id="90975"/>
    <lineage>
        <taxon>Bacteria</taxon>
        <taxon>Bacillati</taxon>
        <taxon>Actinomycetota</taxon>
        <taxon>Actinomycetes</taxon>
        <taxon>Streptosporangiales</taxon>
        <taxon>Streptosporangiaceae</taxon>
        <taxon>Acrocarpospora</taxon>
    </lineage>
</organism>
<evidence type="ECO:0000313" key="2">
    <source>
        <dbReference type="EMBL" id="GES25238.1"/>
    </source>
</evidence>
<gene>
    <name evidence="2" type="ORF">Aple_081370</name>
</gene>
<reference evidence="2 3" key="1">
    <citation type="submission" date="2019-10" db="EMBL/GenBank/DDBJ databases">
        <title>Whole genome shotgun sequence of Acrocarpospora pleiomorpha NBRC 16267.</title>
        <authorList>
            <person name="Ichikawa N."/>
            <person name="Kimura A."/>
            <person name="Kitahashi Y."/>
            <person name="Komaki H."/>
            <person name="Oguchi A."/>
        </authorList>
    </citation>
    <scope>NUCLEOTIDE SEQUENCE [LARGE SCALE GENOMIC DNA]</scope>
    <source>
        <strain evidence="2 3">NBRC 16267</strain>
    </source>
</reference>
<sequence>MNARRYTLAEIRLMVTHMEACELCAKGDQELLTGLADESLPPHELDDAITTAHYPAWLRFAGTEHLAAGYPNPLPWRQGEEATNGHRGPAQVRRVAPGGARAPRAGRARAV</sequence>
<name>A0A5M3Y314_9ACTN</name>
<proteinExistence type="predicted"/>
<dbReference type="RefSeq" id="WP_170321914.1">
    <property type="nucleotide sequence ID" value="NZ_BAAAHM010000027.1"/>
</dbReference>
<keyword evidence="3" id="KW-1185">Reference proteome</keyword>
<feature type="region of interest" description="Disordered" evidence="1">
    <location>
        <begin position="74"/>
        <end position="111"/>
    </location>
</feature>
<comment type="caution">
    <text evidence="2">The sequence shown here is derived from an EMBL/GenBank/DDBJ whole genome shotgun (WGS) entry which is preliminary data.</text>
</comment>
<evidence type="ECO:0000313" key="3">
    <source>
        <dbReference type="Proteomes" id="UP000377595"/>
    </source>
</evidence>
<dbReference type="EMBL" id="BLAF01000064">
    <property type="protein sequence ID" value="GES25238.1"/>
    <property type="molecule type" value="Genomic_DNA"/>
</dbReference>
<dbReference type="AlphaFoldDB" id="A0A5M3Y314"/>